<evidence type="ECO:0000313" key="3">
    <source>
        <dbReference type="Proteomes" id="UP001376459"/>
    </source>
</evidence>
<name>A0ABU8UGE5_9ACTN</name>
<evidence type="ECO:0000259" key="1">
    <source>
        <dbReference type="Pfam" id="PF13556"/>
    </source>
</evidence>
<dbReference type="Pfam" id="PF13556">
    <property type="entry name" value="HTH_30"/>
    <property type="match status" value="1"/>
</dbReference>
<organism evidence="2 3">
    <name type="scientific">Streptomyces machairae</name>
    <dbReference type="NCBI Taxonomy" id="3134109"/>
    <lineage>
        <taxon>Bacteria</taxon>
        <taxon>Bacillati</taxon>
        <taxon>Actinomycetota</taxon>
        <taxon>Actinomycetes</taxon>
        <taxon>Kitasatosporales</taxon>
        <taxon>Streptomycetaceae</taxon>
        <taxon>Streptomyces</taxon>
    </lineage>
</organism>
<accession>A0ABU8UGE5</accession>
<proteinExistence type="predicted"/>
<comment type="caution">
    <text evidence="2">The sequence shown here is derived from an EMBL/GenBank/DDBJ whole genome shotgun (WGS) entry which is preliminary data.</text>
</comment>
<dbReference type="Proteomes" id="UP001376459">
    <property type="component" value="Unassembled WGS sequence"/>
</dbReference>
<protein>
    <submittedName>
        <fullName evidence="2">Helix-turn-helix domain-containing protein</fullName>
    </submittedName>
</protein>
<dbReference type="InterPro" id="IPR042070">
    <property type="entry name" value="PucR_C-HTH_sf"/>
</dbReference>
<dbReference type="EMBL" id="JBBKAK010000001">
    <property type="protein sequence ID" value="MEJ8667984.1"/>
    <property type="molecule type" value="Genomic_DNA"/>
</dbReference>
<keyword evidence="3" id="KW-1185">Reference proteome</keyword>
<sequence>MAGALWLMATWSVSWGRTAPEVAQALGSHPQTARKRLLRLEELFGDRLADPRFRFEALPALRTHASRANAG</sequence>
<dbReference type="Gene3D" id="1.10.10.2840">
    <property type="entry name" value="PucR C-terminal helix-turn-helix domain"/>
    <property type="match status" value="1"/>
</dbReference>
<evidence type="ECO:0000313" key="2">
    <source>
        <dbReference type="EMBL" id="MEJ8667984.1"/>
    </source>
</evidence>
<dbReference type="InterPro" id="IPR025736">
    <property type="entry name" value="PucR_C-HTH_dom"/>
</dbReference>
<gene>
    <name evidence="2" type="ORF">WKI71_03685</name>
</gene>
<reference evidence="2 3" key="1">
    <citation type="submission" date="2024-03" db="EMBL/GenBank/DDBJ databases">
        <title>Novel Streptomyces species of biotechnological and ecological value are a feature of Machair soil.</title>
        <authorList>
            <person name="Prole J.R."/>
            <person name="Goodfellow M."/>
            <person name="Allenby N."/>
            <person name="Ward A.C."/>
        </authorList>
    </citation>
    <scope>NUCLEOTIDE SEQUENCE [LARGE SCALE GENOMIC DNA]</scope>
    <source>
        <strain evidence="2 3">MS1.AVA.1</strain>
    </source>
</reference>
<feature type="domain" description="PucR C-terminal helix-turn-helix" evidence="1">
    <location>
        <begin position="18"/>
        <end position="62"/>
    </location>
</feature>